<evidence type="ECO:0000313" key="2">
    <source>
        <dbReference type="Proteomes" id="UP000814128"/>
    </source>
</evidence>
<comment type="caution">
    <text evidence="1">The sequence shown here is derived from an EMBL/GenBank/DDBJ whole genome shotgun (WGS) entry which is preliminary data.</text>
</comment>
<proteinExistence type="predicted"/>
<gene>
    <name evidence="1" type="ORF">K488DRAFT_84983</name>
</gene>
<organism evidence="1 2">
    <name type="scientific">Vararia minispora EC-137</name>
    <dbReference type="NCBI Taxonomy" id="1314806"/>
    <lineage>
        <taxon>Eukaryota</taxon>
        <taxon>Fungi</taxon>
        <taxon>Dikarya</taxon>
        <taxon>Basidiomycota</taxon>
        <taxon>Agaricomycotina</taxon>
        <taxon>Agaricomycetes</taxon>
        <taxon>Russulales</taxon>
        <taxon>Lachnocladiaceae</taxon>
        <taxon>Vararia</taxon>
    </lineage>
</organism>
<dbReference type="EMBL" id="MU273521">
    <property type="protein sequence ID" value="KAI0033377.1"/>
    <property type="molecule type" value="Genomic_DNA"/>
</dbReference>
<name>A0ACB8QNY3_9AGAM</name>
<protein>
    <submittedName>
        <fullName evidence="1">Uncharacterized protein</fullName>
    </submittedName>
</protein>
<accession>A0ACB8QNY3</accession>
<dbReference type="Proteomes" id="UP000814128">
    <property type="component" value="Unassembled WGS sequence"/>
</dbReference>
<reference evidence="1" key="1">
    <citation type="submission" date="2021-02" db="EMBL/GenBank/DDBJ databases">
        <authorList>
            <consortium name="DOE Joint Genome Institute"/>
            <person name="Ahrendt S."/>
            <person name="Looney B.P."/>
            <person name="Miyauchi S."/>
            <person name="Morin E."/>
            <person name="Drula E."/>
            <person name="Courty P.E."/>
            <person name="Chicoki N."/>
            <person name="Fauchery L."/>
            <person name="Kohler A."/>
            <person name="Kuo A."/>
            <person name="Labutti K."/>
            <person name="Pangilinan J."/>
            <person name="Lipzen A."/>
            <person name="Riley R."/>
            <person name="Andreopoulos W."/>
            <person name="He G."/>
            <person name="Johnson J."/>
            <person name="Barry K.W."/>
            <person name="Grigoriev I.V."/>
            <person name="Nagy L."/>
            <person name="Hibbett D."/>
            <person name="Henrissat B."/>
            <person name="Matheny P.B."/>
            <person name="Labbe J."/>
            <person name="Martin F."/>
        </authorList>
    </citation>
    <scope>NUCLEOTIDE SEQUENCE</scope>
    <source>
        <strain evidence="1">EC-137</strain>
    </source>
</reference>
<reference evidence="1" key="2">
    <citation type="journal article" date="2022" name="New Phytol.">
        <title>Evolutionary transition to the ectomycorrhizal habit in the genomes of a hyperdiverse lineage of mushroom-forming fungi.</title>
        <authorList>
            <person name="Looney B."/>
            <person name="Miyauchi S."/>
            <person name="Morin E."/>
            <person name="Drula E."/>
            <person name="Courty P.E."/>
            <person name="Kohler A."/>
            <person name="Kuo A."/>
            <person name="LaButti K."/>
            <person name="Pangilinan J."/>
            <person name="Lipzen A."/>
            <person name="Riley R."/>
            <person name="Andreopoulos W."/>
            <person name="He G."/>
            <person name="Johnson J."/>
            <person name="Nolan M."/>
            <person name="Tritt A."/>
            <person name="Barry K.W."/>
            <person name="Grigoriev I.V."/>
            <person name="Nagy L.G."/>
            <person name="Hibbett D."/>
            <person name="Henrissat B."/>
            <person name="Matheny P.B."/>
            <person name="Labbe J."/>
            <person name="Martin F.M."/>
        </authorList>
    </citation>
    <scope>NUCLEOTIDE SEQUENCE</scope>
    <source>
        <strain evidence="1">EC-137</strain>
    </source>
</reference>
<sequence>MQEQPFLQYVHARATVAFKVTSDLIMHVIRLFVVFGTLTTEVSLVTLVVFLVFWETFYFTCPGPILAKTSILPE</sequence>
<keyword evidence="2" id="KW-1185">Reference proteome</keyword>
<evidence type="ECO:0000313" key="1">
    <source>
        <dbReference type="EMBL" id="KAI0033377.1"/>
    </source>
</evidence>